<evidence type="ECO:0000256" key="5">
    <source>
        <dbReference type="ARBA" id="ARBA00022884"/>
    </source>
</evidence>
<dbReference type="InterPro" id="IPR015421">
    <property type="entry name" value="PyrdxlP-dep_Trfase_major"/>
</dbReference>
<sequence>MADPRLERQLRYYFSDKNLWKDEWLVNQLGAEATGYISADIIAGFNRVQQITNDFELIVSSLQRIVELEVSDVDGKVQVRRRYPLPPKPQVELDTPCNETAADEQELQVASTPVPDDLGNLASLDEYFLTGFRRVPKTGVIFVMDEASKAGYSASTAQEWANLGQGSPETTKAKNWPTNVRKRLTELVEKGKLSSELGPFQLQALEVNEENLHYGSVNGDWALRRAVARLYNEIYRKGKSSLYSAENVAIVGGGRLALTRLCCAMDNVNLGHFLPDYTAYAELLSQFKTINSIPIPLDPKNNFRITLQELRREIVGRGLSVLLLSNPCNPTGQLVEGEELKNWVRIARETQCSIVLDEIYSRYIYTQRMSPTDATWRTVSAAQFVEDVDRDPIIILDGLTKCWRMPGLRVCWIVGPKSLIDSVGAAGSFLDGGPSLPTQRSCVPLVNPKDVIEQTIMLQVLFSHKRDFLLRRLQDMGIVVEHPPQGTFYCWCDISKLPAPLNSCWGFFRELLREKVIVTPGVFFDVNPGSRRKFNSYDSFIRLSYGPSFKEVQRGLDGMQRVIERHRMKRLEEDTDSKDESQAVCVAQMKKLDGEVNEELVATEPSQATAEDKATTRKCSFPLDGNEKVPSIQPLQDEDSQKLAPSDSDDEFHSAFMAEMRRLHGEDRQKLNTSEPSGQAMPEWSKESDAADKPKTLDEKQYCVCLRLLFALCPPLRSALLRFALLRFALWQDFEASTKFLGARPGFVFKRGRRGCAPLPCSVGGVARLPSISQGLRAVKGPRGLWRKSTVREVGEQEADDEAEEDMEEKPDVGFTALYLTNAIWEEDPDEATENCWSFRSSERDTEAEKAAEAIEPSDAKALLGHGIDGLETRGL</sequence>
<dbReference type="Proteomes" id="UP000186817">
    <property type="component" value="Unassembled WGS sequence"/>
</dbReference>
<comment type="caution">
    <text evidence="10">The sequence shown here is derived from an EMBL/GenBank/DDBJ whole genome shotgun (WGS) entry which is preliminary data.</text>
</comment>
<evidence type="ECO:0000313" key="11">
    <source>
        <dbReference type="Proteomes" id="UP000186817"/>
    </source>
</evidence>
<evidence type="ECO:0000256" key="1">
    <source>
        <dbReference type="ARBA" id="ARBA00001933"/>
    </source>
</evidence>
<proteinExistence type="inferred from homology"/>
<reference evidence="10 11" key="1">
    <citation type="submission" date="2016-02" db="EMBL/GenBank/DDBJ databases">
        <title>Genome analysis of coral dinoflagellate symbionts highlights evolutionary adaptations to a symbiotic lifestyle.</title>
        <authorList>
            <person name="Aranda M."/>
            <person name="Li Y."/>
            <person name="Liew Y.J."/>
            <person name="Baumgarten S."/>
            <person name="Simakov O."/>
            <person name="Wilson M."/>
            <person name="Piel J."/>
            <person name="Ashoor H."/>
            <person name="Bougouffa S."/>
            <person name="Bajic V.B."/>
            <person name="Ryu T."/>
            <person name="Ravasi T."/>
            <person name="Bayer T."/>
            <person name="Micklem G."/>
            <person name="Kim H."/>
            <person name="Bhak J."/>
            <person name="Lajeunesse T.C."/>
            <person name="Voolstra C.R."/>
        </authorList>
    </citation>
    <scope>NUCLEOTIDE SEQUENCE [LARGE SCALE GENOMIC DNA]</scope>
    <source>
        <strain evidence="10 11">CCMP2467</strain>
    </source>
</reference>
<evidence type="ECO:0000256" key="6">
    <source>
        <dbReference type="ARBA" id="ARBA00022898"/>
    </source>
</evidence>
<feature type="domain" description="HTH La-type RNA-binding" evidence="9">
    <location>
        <begin position="1"/>
        <end position="87"/>
    </location>
</feature>
<dbReference type="PROSITE" id="PS50961">
    <property type="entry name" value="HTH_LA"/>
    <property type="match status" value="1"/>
</dbReference>
<organism evidence="10 11">
    <name type="scientific">Symbiodinium microadriaticum</name>
    <name type="common">Dinoflagellate</name>
    <name type="synonym">Zooxanthella microadriatica</name>
    <dbReference type="NCBI Taxonomy" id="2951"/>
    <lineage>
        <taxon>Eukaryota</taxon>
        <taxon>Sar</taxon>
        <taxon>Alveolata</taxon>
        <taxon>Dinophyceae</taxon>
        <taxon>Suessiales</taxon>
        <taxon>Symbiodiniaceae</taxon>
        <taxon>Symbiodinium</taxon>
    </lineage>
</organism>
<dbReference type="PANTHER" id="PTHR46383">
    <property type="entry name" value="ASPARTATE AMINOTRANSFERASE"/>
    <property type="match status" value="1"/>
</dbReference>
<evidence type="ECO:0000256" key="3">
    <source>
        <dbReference type="ARBA" id="ARBA00022576"/>
    </source>
</evidence>
<dbReference type="InterPro" id="IPR006630">
    <property type="entry name" value="La_HTH"/>
</dbReference>
<dbReference type="GO" id="GO:0003723">
    <property type="term" value="F:RNA binding"/>
    <property type="evidence" value="ECO:0007669"/>
    <property type="project" value="UniProtKB-UniRule"/>
</dbReference>
<dbReference type="InterPro" id="IPR036388">
    <property type="entry name" value="WH-like_DNA-bd_sf"/>
</dbReference>
<name>A0A1Q9CH99_SYMMI</name>
<comment type="similarity">
    <text evidence="2">Belongs to the class-I pyridoxal-phosphate-dependent aminotransferase family.</text>
</comment>
<gene>
    <name evidence="10" type="primary">aspC</name>
    <name evidence="10" type="ORF">AK812_SmicGene37137</name>
</gene>
<keyword evidence="5 7" id="KW-0694">RNA-binding</keyword>
<comment type="cofactor">
    <cofactor evidence="1">
        <name>pyridoxal 5'-phosphate</name>
        <dbReference type="ChEBI" id="CHEBI:597326"/>
    </cofactor>
</comment>
<dbReference type="OrthoDB" id="2108at2759"/>
<evidence type="ECO:0000313" key="10">
    <source>
        <dbReference type="EMBL" id="OLP82227.1"/>
    </source>
</evidence>
<evidence type="ECO:0000259" key="9">
    <source>
        <dbReference type="PROSITE" id="PS50961"/>
    </source>
</evidence>
<dbReference type="Gene3D" id="1.10.10.10">
    <property type="entry name" value="Winged helix-like DNA-binding domain superfamily/Winged helix DNA-binding domain"/>
    <property type="match status" value="1"/>
</dbReference>
<dbReference type="GO" id="GO:0008483">
    <property type="term" value="F:transaminase activity"/>
    <property type="evidence" value="ECO:0007669"/>
    <property type="project" value="UniProtKB-KW"/>
</dbReference>
<dbReference type="PANTHER" id="PTHR46383:SF1">
    <property type="entry name" value="ASPARTATE AMINOTRANSFERASE"/>
    <property type="match status" value="1"/>
</dbReference>
<keyword evidence="4 10" id="KW-0808">Transferase</keyword>
<dbReference type="SUPFAM" id="SSF46785">
    <property type="entry name" value="Winged helix' DNA-binding domain"/>
    <property type="match status" value="1"/>
</dbReference>
<dbReference type="SUPFAM" id="SSF53383">
    <property type="entry name" value="PLP-dependent transferases"/>
    <property type="match status" value="1"/>
</dbReference>
<dbReference type="Gene3D" id="3.40.640.10">
    <property type="entry name" value="Type I PLP-dependent aspartate aminotransferase-like (Major domain)"/>
    <property type="match status" value="1"/>
</dbReference>
<dbReference type="EMBL" id="LSRX01001213">
    <property type="protein sequence ID" value="OLP82227.1"/>
    <property type="molecule type" value="Genomic_DNA"/>
</dbReference>
<evidence type="ECO:0000256" key="7">
    <source>
        <dbReference type="PROSITE-ProRule" id="PRU00332"/>
    </source>
</evidence>
<keyword evidence="6" id="KW-0663">Pyridoxal phosphate</keyword>
<dbReference type="GO" id="GO:0006520">
    <property type="term" value="P:amino acid metabolic process"/>
    <property type="evidence" value="ECO:0007669"/>
    <property type="project" value="InterPro"/>
</dbReference>
<keyword evidence="11" id="KW-1185">Reference proteome</keyword>
<dbReference type="InterPro" id="IPR036390">
    <property type="entry name" value="WH_DNA-bd_sf"/>
</dbReference>
<dbReference type="InterPro" id="IPR050596">
    <property type="entry name" value="AspAT/PAT-like"/>
</dbReference>
<dbReference type="CDD" id="cd07323">
    <property type="entry name" value="LAM"/>
    <property type="match status" value="1"/>
</dbReference>
<dbReference type="CDD" id="cd00609">
    <property type="entry name" value="AAT_like"/>
    <property type="match status" value="1"/>
</dbReference>
<dbReference type="SMART" id="SM00715">
    <property type="entry name" value="LA"/>
    <property type="match status" value="1"/>
</dbReference>
<evidence type="ECO:0000256" key="8">
    <source>
        <dbReference type="SAM" id="MobiDB-lite"/>
    </source>
</evidence>
<protein>
    <submittedName>
        <fullName evidence="10">Aspartate aminotransferase</fullName>
    </submittedName>
</protein>
<dbReference type="AlphaFoldDB" id="A0A1Q9CH99"/>
<accession>A0A1Q9CH99</accession>
<dbReference type="InterPro" id="IPR015424">
    <property type="entry name" value="PyrdxlP-dep_Trfase"/>
</dbReference>
<evidence type="ECO:0000256" key="2">
    <source>
        <dbReference type="ARBA" id="ARBA00007441"/>
    </source>
</evidence>
<dbReference type="InterPro" id="IPR004839">
    <property type="entry name" value="Aminotransferase_I/II_large"/>
</dbReference>
<feature type="region of interest" description="Disordered" evidence="8">
    <location>
        <begin position="603"/>
        <end position="649"/>
    </location>
</feature>
<evidence type="ECO:0000256" key="4">
    <source>
        <dbReference type="ARBA" id="ARBA00022679"/>
    </source>
</evidence>
<dbReference type="Pfam" id="PF05383">
    <property type="entry name" value="La"/>
    <property type="match status" value="1"/>
</dbReference>
<dbReference type="GO" id="GO:0030170">
    <property type="term" value="F:pyridoxal phosphate binding"/>
    <property type="evidence" value="ECO:0007669"/>
    <property type="project" value="InterPro"/>
</dbReference>
<keyword evidence="3 10" id="KW-0032">Aminotransferase</keyword>
<dbReference type="Pfam" id="PF00155">
    <property type="entry name" value="Aminotran_1_2"/>
    <property type="match status" value="1"/>
</dbReference>
<feature type="region of interest" description="Disordered" evidence="8">
    <location>
        <begin position="665"/>
        <end position="692"/>
    </location>
</feature>